<feature type="binding site" evidence="2">
    <location>
        <position position="88"/>
    </location>
    <ligand>
        <name>prephenate</name>
        <dbReference type="ChEBI" id="CHEBI:29934"/>
    </ligand>
</feature>
<organism evidence="4 5">
    <name type="scientific">Desulfosporosinus hippei DSM 8344</name>
    <dbReference type="NCBI Taxonomy" id="1121419"/>
    <lineage>
        <taxon>Bacteria</taxon>
        <taxon>Bacillati</taxon>
        <taxon>Bacillota</taxon>
        <taxon>Clostridia</taxon>
        <taxon>Eubacteriales</taxon>
        <taxon>Desulfitobacteriaceae</taxon>
        <taxon>Desulfosporosinus</taxon>
    </lineage>
</organism>
<keyword evidence="5" id="KW-1185">Reference proteome</keyword>
<dbReference type="PANTHER" id="PTHR21164">
    <property type="entry name" value="CHORISMATE MUTASE"/>
    <property type="match status" value="1"/>
</dbReference>
<dbReference type="STRING" id="1121419.SAMN05443529_10958"/>
<accession>A0A1G7ZAX8</accession>
<keyword evidence="3" id="KW-0413">Isomerase</keyword>
<dbReference type="InterPro" id="IPR035959">
    <property type="entry name" value="RutC-like_sf"/>
</dbReference>
<evidence type="ECO:0000256" key="1">
    <source>
        <dbReference type="NCBIfam" id="TIGR01796"/>
    </source>
</evidence>
<dbReference type="PANTHER" id="PTHR21164:SF0">
    <property type="entry name" value="CHORISMATE MUTASE AROH"/>
    <property type="match status" value="1"/>
</dbReference>
<dbReference type="UniPathway" id="UPA00120">
    <property type="reaction ID" value="UER00203"/>
</dbReference>
<dbReference type="InterPro" id="IPR008243">
    <property type="entry name" value="Chorismate_mutase_AroH"/>
</dbReference>
<dbReference type="Pfam" id="PF07736">
    <property type="entry name" value="CM_1"/>
    <property type="match status" value="1"/>
</dbReference>
<sequence length="125" mass="13989">MVRGIRGATTVEHNDAAEIREATQELLQMILYENSLCTEDLVSAIFTVTSDLDADFPASSARAIGWQLVPLLCSTEIPVPGALPYCIRVLLHVNTERSQKEIRHIFLRNAVKLRKDLLEGDLEKD</sequence>
<feature type="binding site" evidence="2">
    <location>
        <position position="6"/>
    </location>
    <ligand>
        <name>prephenate</name>
        <dbReference type="ChEBI" id="CHEBI:29934"/>
    </ligand>
</feature>
<dbReference type="AlphaFoldDB" id="A0A1G7ZAX8"/>
<dbReference type="NCBIfam" id="TIGR01796">
    <property type="entry name" value="CM_mono_aroH"/>
    <property type="match status" value="1"/>
</dbReference>
<proteinExistence type="predicted"/>
<dbReference type="Proteomes" id="UP000198656">
    <property type="component" value="Unassembled WGS sequence"/>
</dbReference>
<reference evidence="5" key="1">
    <citation type="submission" date="2016-10" db="EMBL/GenBank/DDBJ databases">
        <authorList>
            <person name="Varghese N."/>
            <person name="Submissions S."/>
        </authorList>
    </citation>
    <scope>NUCLEOTIDE SEQUENCE [LARGE SCALE GENOMIC DNA]</scope>
    <source>
        <strain evidence="5">DSM 8344</strain>
    </source>
</reference>
<dbReference type="GO" id="GO:0004106">
    <property type="term" value="F:chorismate mutase activity"/>
    <property type="evidence" value="ECO:0007669"/>
    <property type="project" value="UniProtKB-UniRule"/>
</dbReference>
<name>A0A1G7ZAX8_9FIRM</name>
<evidence type="ECO:0000313" key="5">
    <source>
        <dbReference type="Proteomes" id="UP000198656"/>
    </source>
</evidence>
<dbReference type="PROSITE" id="PS51167">
    <property type="entry name" value="CHORISMATE_MUT_1"/>
    <property type="match status" value="1"/>
</dbReference>
<comment type="catalytic activity">
    <reaction evidence="3">
        <text>chorismate = prephenate</text>
        <dbReference type="Rhea" id="RHEA:13897"/>
        <dbReference type="ChEBI" id="CHEBI:29748"/>
        <dbReference type="ChEBI" id="CHEBI:29934"/>
        <dbReference type="EC" id="5.4.99.5"/>
    </reaction>
</comment>
<dbReference type="GO" id="GO:0046417">
    <property type="term" value="P:chorismate metabolic process"/>
    <property type="evidence" value="ECO:0007669"/>
    <property type="project" value="TreeGrafter"/>
</dbReference>
<dbReference type="PIRSF" id="PIRSF005965">
    <property type="entry name" value="Chor_mut_AroH"/>
    <property type="match status" value="1"/>
</dbReference>
<dbReference type="EC" id="5.4.99.5" evidence="1 3"/>
<dbReference type="EMBL" id="FNCP01000009">
    <property type="protein sequence ID" value="SDH05706.1"/>
    <property type="molecule type" value="Genomic_DNA"/>
</dbReference>
<protein>
    <recommendedName>
        <fullName evidence="1 3">chorismate mutase</fullName>
        <ecNumber evidence="1 3">5.4.99.5</ecNumber>
    </recommendedName>
</protein>
<dbReference type="GO" id="GO:0008652">
    <property type="term" value="P:amino acid biosynthetic process"/>
    <property type="evidence" value="ECO:0007669"/>
    <property type="project" value="UniProtKB-UniRule"/>
</dbReference>
<dbReference type="SUPFAM" id="SSF55298">
    <property type="entry name" value="YjgF-like"/>
    <property type="match status" value="1"/>
</dbReference>
<dbReference type="GO" id="GO:0009073">
    <property type="term" value="P:aromatic amino acid family biosynthetic process"/>
    <property type="evidence" value="ECO:0007669"/>
    <property type="project" value="UniProtKB-UniRule"/>
</dbReference>
<gene>
    <name evidence="4" type="ORF">SAMN05443529_10958</name>
</gene>
<dbReference type="Gene3D" id="3.30.1330.40">
    <property type="entry name" value="RutC-like"/>
    <property type="match status" value="1"/>
</dbReference>
<evidence type="ECO:0000313" key="4">
    <source>
        <dbReference type="EMBL" id="SDH05706.1"/>
    </source>
</evidence>
<dbReference type="CDD" id="cd02185">
    <property type="entry name" value="AroH"/>
    <property type="match status" value="1"/>
</dbReference>
<keyword evidence="2 3" id="KW-0057">Aromatic amino acid biosynthesis</keyword>
<evidence type="ECO:0000256" key="2">
    <source>
        <dbReference type="PIRSR" id="PIRSR005965-1"/>
    </source>
</evidence>
<dbReference type="RefSeq" id="WP_092332716.1">
    <property type="nucleotide sequence ID" value="NZ_FNCP01000009.1"/>
</dbReference>
<keyword evidence="2 3" id="KW-0028">Amino-acid biosynthesis</keyword>
<dbReference type="OrthoDB" id="9802232at2"/>
<evidence type="ECO:0000256" key="3">
    <source>
        <dbReference type="PROSITE-ProRule" id="PRU00514"/>
    </source>
</evidence>